<dbReference type="Proteomes" id="UP001341840">
    <property type="component" value="Unassembled WGS sequence"/>
</dbReference>
<keyword evidence="2 4" id="KW-0732">Signal</keyword>
<evidence type="ECO:0000313" key="7">
    <source>
        <dbReference type="Proteomes" id="UP001341840"/>
    </source>
</evidence>
<proteinExistence type="inferred from homology"/>
<dbReference type="EMBL" id="JASCZI010272622">
    <property type="protein sequence ID" value="MED6222957.1"/>
    <property type="molecule type" value="Genomic_DNA"/>
</dbReference>
<name>A0ABU6ZLY7_9FABA</name>
<dbReference type="Gene3D" id="3.40.630.10">
    <property type="entry name" value="Zn peptidases"/>
    <property type="match status" value="1"/>
</dbReference>
<gene>
    <name evidence="6" type="primary">ILL4_15</name>
    <name evidence="6" type="ORF">PIB30_069417</name>
</gene>
<dbReference type="NCBIfam" id="TIGR01891">
    <property type="entry name" value="amidohydrolases"/>
    <property type="match status" value="1"/>
</dbReference>
<keyword evidence="3" id="KW-0378">Hydrolase</keyword>
<dbReference type="PIRSF" id="PIRSF005962">
    <property type="entry name" value="Pept_M20D_amidohydro"/>
    <property type="match status" value="1"/>
</dbReference>
<feature type="signal peptide" evidence="4">
    <location>
        <begin position="1"/>
        <end position="22"/>
    </location>
</feature>
<protein>
    <submittedName>
        <fullName evidence="6">IAA-amino acid hydrolase ILR1-like 4</fullName>
        <ecNumber evidence="6">3.5.1.127</ecNumber>
    </submittedName>
</protein>
<dbReference type="InterPro" id="IPR017439">
    <property type="entry name" value="Amidohydrolase"/>
</dbReference>
<keyword evidence="7" id="KW-1185">Reference proteome</keyword>
<comment type="similarity">
    <text evidence="1">Belongs to the peptidase M20 family.</text>
</comment>
<dbReference type="InterPro" id="IPR044757">
    <property type="entry name" value="ILR1-like_Hyd"/>
</dbReference>
<sequence>MASFTFFFHLFITIILHVFVAATPSSSVSQQLSIPTHFLDFAKKSETFDWMVNIRRKLHEYPELLYEEYKTSELIRAELDKLGISYKHPVAETGVIGYIGTGNAPFVALRADMDALPMQEMVEWEHKSKVAGKMHACGHDAHVTMLLGAAKILKHHEKEIQGTVVLVFQPAEEGGAGAKKVIEAGALKNVGAIFGLHVAPGIRVGEVGSRSGAIMAASGRFEATINGKGGHAAIPQHSIDPILAASNVIVSLQHLISRESDPLDSQVVTVAKFQGGDAFNVIPDSVTLGGTFRAFSKESFFQLRQRIEQVIVAQAAVQRCNATVNFFEGEKPSYPATINDRKLHKHFQDVAGDLLGANKVIEVPPMMGAEDFSFYQEVIPGYLFWLGMQNESNERLHSLHSPYFTVNEDVLPYGAALHASLAATYLLKHQNVVPIVEGIHNDEL</sequence>
<evidence type="ECO:0000256" key="2">
    <source>
        <dbReference type="ARBA" id="ARBA00022729"/>
    </source>
</evidence>
<dbReference type="PANTHER" id="PTHR11014:SF148">
    <property type="entry name" value="AUXIN CONJUGATE HYDROLASE"/>
    <property type="match status" value="1"/>
</dbReference>
<dbReference type="Pfam" id="PF07687">
    <property type="entry name" value="M20_dimer"/>
    <property type="match status" value="1"/>
</dbReference>
<dbReference type="EC" id="3.5.1.127" evidence="6"/>
<dbReference type="Pfam" id="PF01546">
    <property type="entry name" value="Peptidase_M20"/>
    <property type="match status" value="1"/>
</dbReference>
<dbReference type="InterPro" id="IPR036264">
    <property type="entry name" value="Bact_exopeptidase_dim_dom"/>
</dbReference>
<reference evidence="6 7" key="1">
    <citation type="journal article" date="2023" name="Plants (Basel)">
        <title>Bridging the Gap: Combining Genomics and Transcriptomics Approaches to Understand Stylosanthes scabra, an Orphan Legume from the Brazilian Caatinga.</title>
        <authorList>
            <person name="Ferreira-Neto J.R.C."/>
            <person name="da Silva M.D."/>
            <person name="Binneck E."/>
            <person name="de Melo N.F."/>
            <person name="da Silva R.H."/>
            <person name="de Melo A.L.T.M."/>
            <person name="Pandolfi V."/>
            <person name="Bustamante F.O."/>
            <person name="Brasileiro-Vidal A.C."/>
            <person name="Benko-Iseppon A.M."/>
        </authorList>
    </citation>
    <scope>NUCLEOTIDE SEQUENCE [LARGE SCALE GENOMIC DNA]</scope>
    <source>
        <tissue evidence="6">Leaves</tissue>
    </source>
</reference>
<dbReference type="SUPFAM" id="SSF55031">
    <property type="entry name" value="Bacterial exopeptidase dimerisation domain"/>
    <property type="match status" value="1"/>
</dbReference>
<organism evidence="6 7">
    <name type="scientific">Stylosanthes scabra</name>
    <dbReference type="NCBI Taxonomy" id="79078"/>
    <lineage>
        <taxon>Eukaryota</taxon>
        <taxon>Viridiplantae</taxon>
        <taxon>Streptophyta</taxon>
        <taxon>Embryophyta</taxon>
        <taxon>Tracheophyta</taxon>
        <taxon>Spermatophyta</taxon>
        <taxon>Magnoliopsida</taxon>
        <taxon>eudicotyledons</taxon>
        <taxon>Gunneridae</taxon>
        <taxon>Pentapetalae</taxon>
        <taxon>rosids</taxon>
        <taxon>fabids</taxon>
        <taxon>Fabales</taxon>
        <taxon>Fabaceae</taxon>
        <taxon>Papilionoideae</taxon>
        <taxon>50 kb inversion clade</taxon>
        <taxon>dalbergioids sensu lato</taxon>
        <taxon>Dalbergieae</taxon>
        <taxon>Pterocarpus clade</taxon>
        <taxon>Stylosanthes</taxon>
    </lineage>
</organism>
<evidence type="ECO:0000256" key="3">
    <source>
        <dbReference type="ARBA" id="ARBA00022801"/>
    </source>
</evidence>
<feature type="domain" description="Peptidase M20 dimerisation" evidence="5">
    <location>
        <begin position="220"/>
        <end position="313"/>
    </location>
</feature>
<dbReference type="Gene3D" id="3.30.70.360">
    <property type="match status" value="1"/>
</dbReference>
<evidence type="ECO:0000259" key="5">
    <source>
        <dbReference type="Pfam" id="PF07687"/>
    </source>
</evidence>
<comment type="caution">
    <text evidence="6">The sequence shown here is derived from an EMBL/GenBank/DDBJ whole genome shotgun (WGS) entry which is preliminary data.</text>
</comment>
<feature type="chain" id="PRO_5045805365" evidence="4">
    <location>
        <begin position="23"/>
        <end position="444"/>
    </location>
</feature>
<dbReference type="InterPro" id="IPR002933">
    <property type="entry name" value="Peptidase_M20"/>
</dbReference>
<dbReference type="SUPFAM" id="SSF53187">
    <property type="entry name" value="Zn-dependent exopeptidases"/>
    <property type="match status" value="1"/>
</dbReference>
<dbReference type="PANTHER" id="PTHR11014">
    <property type="entry name" value="PEPTIDASE M20 FAMILY MEMBER"/>
    <property type="match status" value="1"/>
</dbReference>
<accession>A0ABU6ZLY7</accession>
<evidence type="ECO:0000313" key="6">
    <source>
        <dbReference type="EMBL" id="MED6222957.1"/>
    </source>
</evidence>
<dbReference type="CDD" id="cd08017">
    <property type="entry name" value="M20_IAA_Hyd"/>
    <property type="match status" value="1"/>
</dbReference>
<evidence type="ECO:0000256" key="4">
    <source>
        <dbReference type="SAM" id="SignalP"/>
    </source>
</evidence>
<dbReference type="InterPro" id="IPR011650">
    <property type="entry name" value="Peptidase_M20_dimer"/>
</dbReference>
<evidence type="ECO:0000256" key="1">
    <source>
        <dbReference type="ARBA" id="ARBA00006153"/>
    </source>
</evidence>